<dbReference type="GeneID" id="31010278"/>
<evidence type="ECO:0000313" key="2">
    <source>
        <dbReference type="Proteomes" id="UP000183809"/>
    </source>
</evidence>
<keyword evidence="2" id="KW-1185">Reference proteome</keyword>
<dbReference type="Proteomes" id="UP000183809">
    <property type="component" value="Unassembled WGS sequence"/>
</dbReference>
<evidence type="ECO:0000313" key="1">
    <source>
        <dbReference type="EMBL" id="OJD40618.1"/>
    </source>
</evidence>
<name>A0A1J9RKX3_9PEZI</name>
<proteinExistence type="predicted"/>
<dbReference type="RefSeq" id="XP_020135461.1">
    <property type="nucleotide sequence ID" value="XM_020270019.1"/>
</dbReference>
<comment type="caution">
    <text evidence="1">The sequence shown here is derived from an EMBL/GenBank/DDBJ whole genome shotgun (WGS) entry which is preliminary data.</text>
</comment>
<dbReference type="STRING" id="236234.A0A1J9RKX3"/>
<protein>
    <submittedName>
        <fullName evidence="1">Uncharacterized protein</fullName>
    </submittedName>
</protein>
<reference evidence="1 2" key="1">
    <citation type="submission" date="2016-10" db="EMBL/GenBank/DDBJ databases">
        <title>Proteomics and genomics reveal pathogen-plant mechanisms compatible with a hemibiotrophic lifestyle of Diplodia corticola.</title>
        <authorList>
            <person name="Fernandes I."/>
            <person name="De Jonge R."/>
            <person name="Van De Peer Y."/>
            <person name="Devreese B."/>
            <person name="Alves A."/>
            <person name="Esteves A.C."/>
        </authorList>
    </citation>
    <scope>NUCLEOTIDE SEQUENCE [LARGE SCALE GENOMIC DNA]</scope>
    <source>
        <strain evidence="1 2">CBS 112549</strain>
    </source>
</reference>
<accession>A0A1J9RKX3</accession>
<dbReference type="EMBL" id="MNUE01000001">
    <property type="protein sequence ID" value="OJD40618.1"/>
    <property type="molecule type" value="Genomic_DNA"/>
</dbReference>
<dbReference type="AlphaFoldDB" id="A0A1J9RKX3"/>
<organism evidence="1 2">
    <name type="scientific">Diplodia corticola</name>
    <dbReference type="NCBI Taxonomy" id="236234"/>
    <lineage>
        <taxon>Eukaryota</taxon>
        <taxon>Fungi</taxon>
        <taxon>Dikarya</taxon>
        <taxon>Ascomycota</taxon>
        <taxon>Pezizomycotina</taxon>
        <taxon>Dothideomycetes</taxon>
        <taxon>Dothideomycetes incertae sedis</taxon>
        <taxon>Botryosphaeriales</taxon>
        <taxon>Botryosphaeriaceae</taxon>
        <taxon>Diplodia</taxon>
    </lineage>
</organism>
<gene>
    <name evidence="1" type="ORF">BKCO1_1000603</name>
</gene>
<dbReference type="OrthoDB" id="3941333at2759"/>
<sequence length="584" mass="64760">MQVGNQHIRPSVQDHWNLLLDTCGIFFSVVRLGMLSFTGSHTSNFDEMIFGSTEELEVIRVSAFICLHKRDLACLQEYVGGAAWVFGPNQLERGAYHVSIDMKTFSDLWGPLWACSESEHPPGFQEMYTEGGVIRPHPDDTSTYRSEDELRCHWEPLSTLEIRARMRGSQCSPRTASADYRIGSRKMLIGAGEHVSEQIQTETRSEPSIPTNVLPHFKDNEKCPMSHSFLCSRRQMRVPGTYGSTYEPDSYAVNAATGYKFTIGGAKGWKRRPAKSLKERLLTILSGMKGKIIPLLKANVGLEISRCSINARRVTLWDALTIAHAGKKIASSGAGDQLSLPHFCTHFIGQIACIAECWNLAGALSRAGVSFKEDTLIDVAPGDSSEASESKSKVRELVVDAVAELEQTGVDQTDVLQAFYPYVEAPTAVCLDIKSKNMNESNNWISMVKESPSTACFAVMSDSCLVSPLTGSSLNPNYGRCLMDPAFSQKKRCSLLQTVLYRSNSEKSGKLSAQSERRKSTRGLPYGEDLFLENVGTLKPVNRSGLVFELSCKPWNLFLKGHTEVKELMFDEHGTDLRGTYFIV</sequence>